<evidence type="ECO:0000256" key="3">
    <source>
        <dbReference type="ARBA" id="ARBA00022801"/>
    </source>
</evidence>
<evidence type="ECO:0000256" key="4">
    <source>
        <dbReference type="ARBA" id="ARBA00022825"/>
    </source>
</evidence>
<proteinExistence type="inferred from homology"/>
<sequence>MIRTGLPLIRVGHAAQEAYRGYGGSKPKPPPARTRAQHAARLLRSLDAINQAQVDPQDRAPRSEGQLIAAQGVDLVDYADRLGDKRSEAVLVAVNEGQALVHLRSDSRALRRKIERYRDTNTKYGAPANQPLIARIEDLRVPTLSDLSLREFSEEDIEAGQVYWVELWARGGRLESDEDRARVEDEIHWLAQLGGHHGVPARFEGVERDIFLTRLSGDVLSELPGLVPEVYEVHLAPRVRLVEALLQGEETAAPPVAVGEVSDDAAVVAVHDTGISSGHPYLRPVVCGAASVIPDEPDVADRHGHGTEMAGIAVYPDYLQGVASGLLQPQNRVVGVRLIATPGQGPQDDDPGLWAARTENAVLAAEELAGDATVVHSLSVGADNPTGVRTAWSVGVDQLAWNGGVGRLIVVAAGNLGDERIATHADDYPVANLGEPMDQPAQAWNVLTVGGYTALTGQPATGTGNYPPALAPPGGLSPYSSTDVGGAGRPIKPEIVKEAGNTAPGGGLPNVGAEHLSLWTTSHRHASGRLSTQTWATSPAAASAAADLAVLARKQPSIGLSALRALYVHSAKWTSAMISQFADRRDRFRAVGYGLPNLRTASGADSNRPVFVYEGELAPAGRQVQLLQIPLPEQVLADHAESGVRLTVTLSCFVEATENLDGRRYAGGRIKWEMQGPAENEGQFRRRINSLAQKPEGSHHKTSGYNWSVGPLLRSRGTVQHDYVELSASELAGDRLLAVYPVLGWWEDREVTRNLKIPYAVVVSVDFGSEDVDIYAAIEAGVAASVST</sequence>
<keyword evidence="3 5" id="KW-0378">Hydrolase</keyword>
<name>A0ABP7AR09_9PSEU</name>
<dbReference type="InterPro" id="IPR000209">
    <property type="entry name" value="Peptidase_S8/S53_dom"/>
</dbReference>
<dbReference type="PANTHER" id="PTHR43806">
    <property type="entry name" value="PEPTIDASE S8"/>
    <property type="match status" value="1"/>
</dbReference>
<keyword evidence="8" id="KW-1185">Reference proteome</keyword>
<keyword evidence="4 5" id="KW-0720">Serine protease</keyword>
<dbReference type="InterPro" id="IPR036852">
    <property type="entry name" value="Peptidase_S8/S53_dom_sf"/>
</dbReference>
<evidence type="ECO:0000313" key="8">
    <source>
        <dbReference type="Proteomes" id="UP001500711"/>
    </source>
</evidence>
<feature type="domain" description="Peptidase S8/S53" evidence="6">
    <location>
        <begin position="265"/>
        <end position="580"/>
    </location>
</feature>
<organism evidence="7 8">
    <name type="scientific">Lentzea roselyniae</name>
    <dbReference type="NCBI Taxonomy" id="531940"/>
    <lineage>
        <taxon>Bacteria</taxon>
        <taxon>Bacillati</taxon>
        <taxon>Actinomycetota</taxon>
        <taxon>Actinomycetes</taxon>
        <taxon>Pseudonocardiales</taxon>
        <taxon>Pseudonocardiaceae</taxon>
        <taxon>Lentzea</taxon>
    </lineage>
</organism>
<dbReference type="PRINTS" id="PR00723">
    <property type="entry name" value="SUBTILISIN"/>
</dbReference>
<evidence type="ECO:0000256" key="5">
    <source>
        <dbReference type="PROSITE-ProRule" id="PRU01240"/>
    </source>
</evidence>
<feature type="active site" description="Charge relay system" evidence="5">
    <location>
        <position position="305"/>
    </location>
</feature>
<evidence type="ECO:0000313" key="7">
    <source>
        <dbReference type="EMBL" id="GAA3637835.1"/>
    </source>
</evidence>
<dbReference type="Gene3D" id="3.40.50.200">
    <property type="entry name" value="Peptidase S8/S53 domain"/>
    <property type="match status" value="1"/>
</dbReference>
<feature type="active site" description="Charge relay system" evidence="5">
    <location>
        <position position="272"/>
    </location>
</feature>
<accession>A0ABP7AR09</accession>
<dbReference type="PROSITE" id="PS51892">
    <property type="entry name" value="SUBTILASE"/>
    <property type="match status" value="1"/>
</dbReference>
<comment type="similarity">
    <text evidence="1 5">Belongs to the peptidase S8 family.</text>
</comment>
<reference evidence="8" key="1">
    <citation type="journal article" date="2019" name="Int. J. Syst. Evol. Microbiol.">
        <title>The Global Catalogue of Microorganisms (GCM) 10K type strain sequencing project: providing services to taxonomists for standard genome sequencing and annotation.</title>
        <authorList>
            <consortium name="The Broad Institute Genomics Platform"/>
            <consortium name="The Broad Institute Genome Sequencing Center for Infectious Disease"/>
            <person name="Wu L."/>
            <person name="Ma J."/>
        </authorList>
    </citation>
    <scope>NUCLEOTIDE SEQUENCE [LARGE SCALE GENOMIC DNA]</scope>
    <source>
        <strain evidence="8">JCM 17494</strain>
    </source>
</reference>
<dbReference type="EMBL" id="BAABBE010000006">
    <property type="protein sequence ID" value="GAA3637835.1"/>
    <property type="molecule type" value="Genomic_DNA"/>
</dbReference>
<dbReference type="InterPro" id="IPR050131">
    <property type="entry name" value="Peptidase_S8_subtilisin-like"/>
</dbReference>
<dbReference type="PANTHER" id="PTHR43806:SF11">
    <property type="entry name" value="CEREVISIN-RELATED"/>
    <property type="match status" value="1"/>
</dbReference>
<dbReference type="Pfam" id="PF00082">
    <property type="entry name" value="Peptidase_S8"/>
    <property type="match status" value="1"/>
</dbReference>
<dbReference type="InterPro" id="IPR034074">
    <property type="entry name" value="Y4bN_pept_dom"/>
</dbReference>
<dbReference type="InterPro" id="IPR015500">
    <property type="entry name" value="Peptidase_S8_subtilisin-rel"/>
</dbReference>
<dbReference type="CDD" id="cd04847">
    <property type="entry name" value="Peptidases_S8_Subtilisin_like_2"/>
    <property type="match status" value="1"/>
</dbReference>
<protein>
    <submittedName>
        <fullName evidence="7">S8 family peptidase</fullName>
    </submittedName>
</protein>
<feature type="active site" description="Charge relay system" evidence="5">
    <location>
        <position position="538"/>
    </location>
</feature>
<evidence type="ECO:0000259" key="6">
    <source>
        <dbReference type="Pfam" id="PF00082"/>
    </source>
</evidence>
<evidence type="ECO:0000256" key="1">
    <source>
        <dbReference type="ARBA" id="ARBA00011073"/>
    </source>
</evidence>
<evidence type="ECO:0000256" key="2">
    <source>
        <dbReference type="ARBA" id="ARBA00022670"/>
    </source>
</evidence>
<dbReference type="SUPFAM" id="SSF52743">
    <property type="entry name" value="Subtilisin-like"/>
    <property type="match status" value="1"/>
</dbReference>
<keyword evidence="2 5" id="KW-0645">Protease</keyword>
<comment type="caution">
    <text evidence="7">The sequence shown here is derived from an EMBL/GenBank/DDBJ whole genome shotgun (WGS) entry which is preliminary data.</text>
</comment>
<dbReference type="RefSeq" id="WP_346129839.1">
    <property type="nucleotide sequence ID" value="NZ_BAABBE010000006.1"/>
</dbReference>
<gene>
    <name evidence="7" type="ORF">GCM10022267_25380</name>
</gene>
<dbReference type="Proteomes" id="UP001500711">
    <property type="component" value="Unassembled WGS sequence"/>
</dbReference>